<comment type="caution">
    <text evidence="1">The sequence shown here is derived from an EMBL/GenBank/DDBJ whole genome shotgun (WGS) entry which is preliminary data.</text>
</comment>
<proteinExistence type="predicted"/>
<evidence type="ECO:0000313" key="1">
    <source>
        <dbReference type="EMBL" id="KAH7844680.1"/>
    </source>
</evidence>
<name>A0ACB7XVV1_9ERIC</name>
<dbReference type="EMBL" id="CM037151">
    <property type="protein sequence ID" value="KAH7844680.1"/>
    <property type="molecule type" value="Genomic_DNA"/>
</dbReference>
<protein>
    <submittedName>
        <fullName evidence="1">Uncharacterized protein</fullName>
    </submittedName>
</protein>
<organism evidence="1 2">
    <name type="scientific">Vaccinium darrowii</name>
    <dbReference type="NCBI Taxonomy" id="229202"/>
    <lineage>
        <taxon>Eukaryota</taxon>
        <taxon>Viridiplantae</taxon>
        <taxon>Streptophyta</taxon>
        <taxon>Embryophyta</taxon>
        <taxon>Tracheophyta</taxon>
        <taxon>Spermatophyta</taxon>
        <taxon>Magnoliopsida</taxon>
        <taxon>eudicotyledons</taxon>
        <taxon>Gunneridae</taxon>
        <taxon>Pentapetalae</taxon>
        <taxon>asterids</taxon>
        <taxon>Ericales</taxon>
        <taxon>Ericaceae</taxon>
        <taxon>Vaccinioideae</taxon>
        <taxon>Vaccinieae</taxon>
        <taxon>Vaccinium</taxon>
    </lineage>
</organism>
<gene>
    <name evidence="1" type="ORF">Vadar_030567</name>
</gene>
<keyword evidence="2" id="KW-1185">Reference proteome</keyword>
<sequence length="637" mass="69841">MGYRNQSGYQQQGQSGGQQQQQRAQPPPQQKFTGNQYQGKNQQPSRPPVRNPGNARGPNHNQPAAGGRIFALQEEGGYDPSSITEASRIKEILKDFTKEFDEETLISDRLRGYAQKLEAIGYHVDDDDLVFYALKGLPPEFKPVRSALIAKGDVVFDELVTILKNEELQLERDEGFGSTKVFLTTQSSAHEAARSGTQMMNHPQVMRSGILGHVPQYHQAPMYQNSHDTNAFFPAQTSGNINFGGSHRQKGGRGSYGQNNKIECQICGKTNHTAMYCYHRQNLQYQPPSNNFSYQGQGSRRSQSWNGSQNTQGWNSQNWNRSQRLSPSGDGNHFASGGPGAYPAQQQTLNVVPQQPQANFLTYNSGYMTPSQSYNASTGYSTPLNALVVTTPSAAGHGQYGQTSGGSQALVATTPSAAGHGLSKGDFCALDGRSVQRKFKEVSWTKPKPSCFKLNTDGASKGNPGASSCGGIIRDSEGKWIYGFHRNMGYATSLKAELWALRDGLVIATHVGFLENKLEVEVDATAVLKLIDDRDDDNIHGDLKKVVADCRLLLEKLGLTTPNHVYREANQCADILANVHNVDEGISLDGLTVYIHEGDEEDISLDGLTVFENAPSCVEDKRLADASGGVYRRFLYE</sequence>
<dbReference type="Proteomes" id="UP000828048">
    <property type="component" value="Chromosome 1"/>
</dbReference>
<reference evidence="1 2" key="1">
    <citation type="journal article" date="2021" name="Hortic Res">
        <title>High-quality reference genome and annotation aids understanding of berry development for evergreen blueberry (Vaccinium darrowii).</title>
        <authorList>
            <person name="Yu J."/>
            <person name="Hulse-Kemp A.M."/>
            <person name="Babiker E."/>
            <person name="Staton M."/>
        </authorList>
    </citation>
    <scope>NUCLEOTIDE SEQUENCE [LARGE SCALE GENOMIC DNA]</scope>
    <source>
        <strain evidence="2">cv. NJ 8807/NJ 8810</strain>
        <tissue evidence="1">Young leaf</tissue>
    </source>
</reference>
<accession>A0ACB7XVV1</accession>
<evidence type="ECO:0000313" key="2">
    <source>
        <dbReference type="Proteomes" id="UP000828048"/>
    </source>
</evidence>